<dbReference type="OrthoDB" id="9769623at2"/>
<sequence>MKLWDKGEQATSEVIEQFTVGNDRVLDLEIAEYDLRASKAHARMLNSIGILSDEESHDLLSELDNLLDEVEEGSFTIEEDFEDIHSKIEYELTRKLGQTGKKIHAGRSRNDQVLVCLHLYVKDQILEIKELVKELFKRLISLSEQHRDVIIPGYTHMQVAMPSSFGLWFGAYAESLIDDLHLLNAAYRIADQNPLGSAAGYGTSLPLDRTMTTDLLGFETLKYNSVAAQMSRGRLEKSTSFALSSVAATLSKMAMDVCLYMSQNFGFLSFPDELTTGSSIMPHKKNPDVFELVRAKCNSIQNLPNELILITNNLPNGYHRDFQLLKDTFFPAVKMLKSCLNISHFMFGQVQVNPNVIHDEKYDYLFSVEKVNKNVMRNVPFREAYQKVGEAIAKGTFRPDKKLRHTHEGSIGNLCNKEIKKKFNQAYNQS</sequence>
<dbReference type="PROSITE" id="PS00163">
    <property type="entry name" value="FUMARATE_LYASES"/>
    <property type="match status" value="1"/>
</dbReference>
<name>A0A521CAV1_9BACT</name>
<dbReference type="UniPathway" id="UPA00068">
    <property type="reaction ID" value="UER00114"/>
</dbReference>
<keyword evidence="4 5" id="KW-0055">Arginine biosynthesis</keyword>
<comment type="subcellular location">
    <subcellularLocation>
        <location evidence="5">Cytoplasm</location>
    </subcellularLocation>
</comment>
<dbReference type="EMBL" id="FXTH01000005">
    <property type="protein sequence ID" value="SMO56536.1"/>
    <property type="molecule type" value="Genomic_DNA"/>
</dbReference>
<dbReference type="InterPro" id="IPR024083">
    <property type="entry name" value="Fumarase/histidase_N"/>
</dbReference>
<dbReference type="Gene3D" id="1.10.40.30">
    <property type="entry name" value="Fumarase/aspartase (C-terminal domain)"/>
    <property type="match status" value="1"/>
</dbReference>
<dbReference type="InterPro" id="IPR008948">
    <property type="entry name" value="L-Aspartase-like"/>
</dbReference>
<comment type="catalytic activity">
    <reaction evidence="1 5">
        <text>2-(N(omega)-L-arginino)succinate = fumarate + L-arginine</text>
        <dbReference type="Rhea" id="RHEA:24020"/>
        <dbReference type="ChEBI" id="CHEBI:29806"/>
        <dbReference type="ChEBI" id="CHEBI:32682"/>
        <dbReference type="ChEBI" id="CHEBI:57472"/>
        <dbReference type="EC" id="4.3.2.1"/>
    </reaction>
</comment>
<keyword evidence="8" id="KW-1185">Reference proteome</keyword>
<dbReference type="GO" id="GO:0004056">
    <property type="term" value="F:argininosuccinate lyase activity"/>
    <property type="evidence" value="ECO:0007669"/>
    <property type="project" value="UniProtKB-UniRule"/>
</dbReference>
<dbReference type="PRINTS" id="PR00145">
    <property type="entry name" value="ARGSUCLYASE"/>
</dbReference>
<evidence type="ECO:0000259" key="6">
    <source>
        <dbReference type="Pfam" id="PF00206"/>
    </source>
</evidence>
<proteinExistence type="inferred from homology"/>
<organism evidence="7 8">
    <name type="scientific">Fodinibius sediminis</name>
    <dbReference type="NCBI Taxonomy" id="1214077"/>
    <lineage>
        <taxon>Bacteria</taxon>
        <taxon>Pseudomonadati</taxon>
        <taxon>Balneolota</taxon>
        <taxon>Balneolia</taxon>
        <taxon>Balneolales</taxon>
        <taxon>Balneolaceae</taxon>
        <taxon>Fodinibius</taxon>
    </lineage>
</organism>
<dbReference type="Proteomes" id="UP000317593">
    <property type="component" value="Unassembled WGS sequence"/>
</dbReference>
<evidence type="ECO:0000256" key="4">
    <source>
        <dbReference type="ARBA" id="ARBA00022571"/>
    </source>
</evidence>
<dbReference type="PANTHER" id="PTHR43814:SF1">
    <property type="entry name" value="ARGININOSUCCINATE LYASE"/>
    <property type="match status" value="1"/>
</dbReference>
<dbReference type="Gene3D" id="1.20.200.10">
    <property type="entry name" value="Fumarase/aspartase (Central domain)"/>
    <property type="match status" value="1"/>
</dbReference>
<evidence type="ECO:0000313" key="8">
    <source>
        <dbReference type="Proteomes" id="UP000317593"/>
    </source>
</evidence>
<dbReference type="InterPro" id="IPR009049">
    <property type="entry name" value="Argininosuccinate_lyase"/>
</dbReference>
<accession>A0A521CAV1</accession>
<comment type="similarity">
    <text evidence="5">Belongs to the lyase 1 family. Argininosuccinate lyase subfamily.</text>
</comment>
<dbReference type="PRINTS" id="PR00149">
    <property type="entry name" value="FUMRATELYASE"/>
</dbReference>
<evidence type="ECO:0000256" key="1">
    <source>
        <dbReference type="ARBA" id="ARBA00000985"/>
    </source>
</evidence>
<protein>
    <recommendedName>
        <fullName evidence="3 5">Argininosuccinate lyase</fullName>
        <shortName evidence="5">ASAL</shortName>
        <ecNumber evidence="3 5">4.3.2.1</ecNumber>
    </recommendedName>
    <alternativeName>
        <fullName evidence="5">Arginosuccinase</fullName>
    </alternativeName>
</protein>
<dbReference type="InterPro" id="IPR022761">
    <property type="entry name" value="Fumarate_lyase_N"/>
</dbReference>
<dbReference type="HAMAP" id="MF_00006">
    <property type="entry name" value="Arg_succ_lyase"/>
    <property type="match status" value="1"/>
</dbReference>
<reference evidence="7 8" key="1">
    <citation type="submission" date="2017-05" db="EMBL/GenBank/DDBJ databases">
        <authorList>
            <person name="Varghese N."/>
            <person name="Submissions S."/>
        </authorList>
    </citation>
    <scope>NUCLEOTIDE SEQUENCE [LARGE SCALE GENOMIC DNA]</scope>
    <source>
        <strain evidence="7 8">DSM 21194</strain>
    </source>
</reference>
<evidence type="ECO:0000256" key="5">
    <source>
        <dbReference type="HAMAP-Rule" id="MF_00006"/>
    </source>
</evidence>
<comment type="pathway">
    <text evidence="2 5">Amino-acid biosynthesis; L-arginine biosynthesis; L-arginine from L-ornithine and carbamoyl phosphate: step 3/3.</text>
</comment>
<dbReference type="NCBIfam" id="TIGR00838">
    <property type="entry name" value="argH"/>
    <property type="match status" value="1"/>
</dbReference>
<dbReference type="AlphaFoldDB" id="A0A521CAV1"/>
<dbReference type="CDD" id="cd01359">
    <property type="entry name" value="Argininosuccinate_lyase"/>
    <property type="match status" value="1"/>
</dbReference>
<dbReference type="EC" id="4.3.2.1" evidence="3 5"/>
<dbReference type="RefSeq" id="WP_142713952.1">
    <property type="nucleotide sequence ID" value="NZ_FXTH01000005.1"/>
</dbReference>
<dbReference type="InterPro" id="IPR020557">
    <property type="entry name" value="Fumarate_lyase_CS"/>
</dbReference>
<dbReference type="PANTHER" id="PTHR43814">
    <property type="entry name" value="ARGININOSUCCINATE LYASE"/>
    <property type="match status" value="1"/>
</dbReference>
<evidence type="ECO:0000256" key="3">
    <source>
        <dbReference type="ARBA" id="ARBA00012338"/>
    </source>
</evidence>
<keyword evidence="5" id="KW-0028">Amino-acid biosynthesis</keyword>
<gene>
    <name evidence="5" type="primary">argH</name>
    <name evidence="7" type="ORF">SAMN06265218_105204</name>
</gene>
<dbReference type="InterPro" id="IPR000362">
    <property type="entry name" value="Fumarate_lyase_fam"/>
</dbReference>
<dbReference type="Pfam" id="PF00206">
    <property type="entry name" value="Lyase_1"/>
    <property type="match status" value="1"/>
</dbReference>
<keyword evidence="5 7" id="KW-0456">Lyase</keyword>
<dbReference type="Gene3D" id="1.10.275.10">
    <property type="entry name" value="Fumarase/aspartase (N-terminal domain)"/>
    <property type="match status" value="1"/>
</dbReference>
<evidence type="ECO:0000313" key="7">
    <source>
        <dbReference type="EMBL" id="SMO56536.1"/>
    </source>
</evidence>
<dbReference type="GO" id="GO:0005829">
    <property type="term" value="C:cytosol"/>
    <property type="evidence" value="ECO:0007669"/>
    <property type="project" value="TreeGrafter"/>
</dbReference>
<feature type="domain" description="Fumarate lyase N-terminal" evidence="6">
    <location>
        <begin position="9"/>
        <end position="300"/>
    </location>
</feature>
<dbReference type="SUPFAM" id="SSF48557">
    <property type="entry name" value="L-aspartase-like"/>
    <property type="match status" value="1"/>
</dbReference>
<dbReference type="GO" id="GO:0042450">
    <property type="term" value="P:L-arginine biosynthetic process via ornithine"/>
    <property type="evidence" value="ECO:0007669"/>
    <property type="project" value="UniProtKB-UniRule"/>
</dbReference>
<evidence type="ECO:0000256" key="2">
    <source>
        <dbReference type="ARBA" id="ARBA00004941"/>
    </source>
</evidence>
<keyword evidence="5" id="KW-0963">Cytoplasm</keyword>